<comment type="caution">
    <text evidence="1">The sequence shown here is derived from an EMBL/GenBank/DDBJ whole genome shotgun (WGS) entry which is preliminary data.</text>
</comment>
<evidence type="ECO:0000313" key="2">
    <source>
        <dbReference type="EMBL" id="RTI06044.1"/>
    </source>
</evidence>
<evidence type="ECO:0000313" key="1">
    <source>
        <dbReference type="EMBL" id="RTH29011.1"/>
    </source>
</evidence>
<dbReference type="AlphaFoldDB" id="A0A430S4R3"/>
<dbReference type="Pfam" id="PF12723">
    <property type="entry name" value="DUF3809"/>
    <property type="match status" value="1"/>
</dbReference>
<accession>A0A430S4R3</accession>
<dbReference type="RefSeq" id="WP_126165404.1">
    <property type="nucleotide sequence ID" value="NZ_PELO01000318.1"/>
</dbReference>
<sequence>MRARFQLLLGPDGAGPEGLPLELSWDGGMLKGVLRQENPVLGEIHLAFQSRLEGLRLSPLPLPPPSLEVGGEVQPQREGLLLKLEVALALPEGKSWGERAFSRLLQAVFFHLLGKTLSQQRGIGV</sequence>
<evidence type="ECO:0000313" key="4">
    <source>
        <dbReference type="Proteomes" id="UP000287962"/>
    </source>
</evidence>
<evidence type="ECO:0000313" key="3">
    <source>
        <dbReference type="Proteomes" id="UP000286928"/>
    </source>
</evidence>
<reference evidence="3 4" key="2">
    <citation type="journal article" date="2019" name="Extremophiles">
        <title>Biogeography of thermophiles and predominance of Thermus scotoductus in domestic water heaters.</title>
        <authorList>
            <person name="Wilpiszeski R.L."/>
            <person name="Zhang Z."/>
            <person name="House C.H."/>
        </authorList>
    </citation>
    <scope>NUCLEOTIDE SEQUENCE [LARGE SCALE GENOMIC DNA]</scope>
    <source>
        <strain evidence="2 4">12_S12</strain>
        <strain evidence="1 3">20_S20</strain>
    </source>
</reference>
<dbReference type="InterPro" id="IPR024219">
    <property type="entry name" value="DUF3809"/>
</dbReference>
<gene>
    <name evidence="2" type="ORF">CSW25_09700</name>
    <name evidence="1" type="ORF">CSW33_13325</name>
</gene>
<reference evidence="2" key="1">
    <citation type="submission" date="2017-10" db="EMBL/GenBank/DDBJ databases">
        <authorList>
            <person name="Wilpiszeski R.L."/>
            <person name="Zhidan Z."/>
            <person name="House C.H."/>
        </authorList>
    </citation>
    <scope>NUCLEOTIDE SEQUENCE</scope>
    <source>
        <strain evidence="2">12_S12</strain>
    </source>
</reference>
<organism evidence="1 3">
    <name type="scientific">Thermus scotoductus</name>
    <dbReference type="NCBI Taxonomy" id="37636"/>
    <lineage>
        <taxon>Bacteria</taxon>
        <taxon>Thermotogati</taxon>
        <taxon>Deinococcota</taxon>
        <taxon>Deinococci</taxon>
        <taxon>Thermales</taxon>
        <taxon>Thermaceae</taxon>
        <taxon>Thermus</taxon>
    </lineage>
</organism>
<keyword evidence="4" id="KW-1185">Reference proteome</keyword>
<dbReference type="Proteomes" id="UP000287962">
    <property type="component" value="Unassembled WGS sequence"/>
</dbReference>
<name>A0A430S4R3_THESC</name>
<dbReference type="EMBL" id="PEMD01000341">
    <property type="protein sequence ID" value="RTH29011.1"/>
    <property type="molecule type" value="Genomic_DNA"/>
</dbReference>
<dbReference type="Gene3D" id="3.30.530.70">
    <property type="entry name" value="Uncharacterised protein PF12723, DUF3809"/>
    <property type="match status" value="1"/>
</dbReference>
<dbReference type="Proteomes" id="UP000286928">
    <property type="component" value="Unassembled WGS sequence"/>
</dbReference>
<dbReference type="EMBL" id="PEML01000284">
    <property type="protein sequence ID" value="RTI06044.1"/>
    <property type="molecule type" value="Genomic_DNA"/>
</dbReference>
<proteinExistence type="predicted"/>
<evidence type="ECO:0008006" key="5">
    <source>
        <dbReference type="Google" id="ProtNLM"/>
    </source>
</evidence>
<protein>
    <recommendedName>
        <fullName evidence="5">DUF3809 domain-containing protein</fullName>
    </recommendedName>
</protein>